<dbReference type="InterPro" id="IPR011992">
    <property type="entry name" value="EF-hand-dom_pair"/>
</dbReference>
<dbReference type="PANTHER" id="PTHR20875:SF0">
    <property type="entry name" value="GH12158P"/>
    <property type="match status" value="1"/>
</dbReference>
<name>A0ABQ7JGC6_9APIC</name>
<dbReference type="PANTHER" id="PTHR20875">
    <property type="entry name" value="EF-HAND CALCIUM-BINDING DOMAIN-CONTAINING PROTEIN 6-RELATED"/>
    <property type="match status" value="1"/>
</dbReference>
<dbReference type="Proteomes" id="UP000823046">
    <property type="component" value="Unassembled WGS sequence"/>
</dbReference>
<gene>
    <name evidence="1" type="ORF">IE077_001887</name>
</gene>
<proteinExistence type="predicted"/>
<dbReference type="EMBL" id="JADAQX010000013">
    <property type="protein sequence ID" value="KAF8822930.1"/>
    <property type="molecule type" value="Genomic_DNA"/>
</dbReference>
<comment type="caution">
    <text evidence="1">The sequence shown here is derived from an EMBL/GenBank/DDBJ whole genome shotgun (WGS) entry which is preliminary data.</text>
</comment>
<organism evidence="1 2">
    <name type="scientific">Cardiosporidium cionae</name>
    <dbReference type="NCBI Taxonomy" id="476202"/>
    <lineage>
        <taxon>Eukaryota</taxon>
        <taxon>Sar</taxon>
        <taxon>Alveolata</taxon>
        <taxon>Apicomplexa</taxon>
        <taxon>Aconoidasida</taxon>
        <taxon>Nephromycida</taxon>
        <taxon>Cardiosporidium</taxon>
    </lineage>
</organism>
<keyword evidence="2" id="KW-1185">Reference proteome</keyword>
<dbReference type="Gene3D" id="1.10.238.10">
    <property type="entry name" value="EF-hand"/>
    <property type="match status" value="2"/>
</dbReference>
<sequence length="388" mass="45331">MCQNFESRKATKTYDILRDEITRHIVQKKIRLKENFRDFDGLRRKRVSTSQFHRLLDQAGVHLSEAEFEEIAAKFEDECGDIRYVDFIREIDEASRRNCLSFQNIPTADLQQDKAKFVDSECLRRLHFLLHHVTTHGISLKHCYSDFDPLKRGSCTTGVFMRNFPLSFPYGKFSTEDVDTIVRNFRNADGDVLYRLLNDVLEGKVTLWCDGKAVGKLSWETVKSDYKTYPLEWSNQEAWLHLLKTHSLSSDMFSYPDFCRNLEERMARTRGETTQSTIQKIFDSNEKNLIPPETAARLNCLKQTMRKELKRRRQYLLSLCKDFDHKQSGTHAGYITSDQLSRVLSNSGLVVTAEEFELICDHYGKANEKDRLDYRKFCLDVEPPGFPQ</sequence>
<evidence type="ECO:0000313" key="1">
    <source>
        <dbReference type="EMBL" id="KAF8822930.1"/>
    </source>
</evidence>
<dbReference type="SUPFAM" id="SSF47473">
    <property type="entry name" value="EF-hand"/>
    <property type="match status" value="2"/>
</dbReference>
<protein>
    <submittedName>
        <fullName evidence="1">Uncharacterized protein</fullName>
    </submittedName>
</protein>
<evidence type="ECO:0000313" key="2">
    <source>
        <dbReference type="Proteomes" id="UP000823046"/>
    </source>
</evidence>
<dbReference type="InterPro" id="IPR052603">
    <property type="entry name" value="EFCB6"/>
</dbReference>
<accession>A0ABQ7JGC6</accession>
<reference evidence="1 2" key="1">
    <citation type="journal article" date="2020" name="bioRxiv">
        <title>Metabolic contributions of an alphaproteobacterial endosymbiont in the apicomplexan Cardiosporidium cionae.</title>
        <authorList>
            <person name="Hunter E.S."/>
            <person name="Paight C.J."/>
            <person name="Lane C.E."/>
        </authorList>
    </citation>
    <scope>NUCLEOTIDE SEQUENCE [LARGE SCALE GENOMIC DNA]</scope>
    <source>
        <strain evidence="1">ESH_2018</strain>
    </source>
</reference>